<evidence type="ECO:0000259" key="14">
    <source>
        <dbReference type="SMART" id="SM00471"/>
    </source>
</evidence>
<dbReference type="GO" id="GO:0009159">
    <property type="term" value="P:deoxyribonucleoside monophosphate catabolic process"/>
    <property type="evidence" value="ECO:0007669"/>
    <property type="project" value="UniProtKB-ARBA"/>
</dbReference>
<dbReference type="EMBL" id="GL888070">
    <property type="protein sequence ID" value="EGI68167.1"/>
    <property type="molecule type" value="Genomic_DNA"/>
</dbReference>
<evidence type="ECO:0000256" key="3">
    <source>
        <dbReference type="ARBA" id="ARBA00001941"/>
    </source>
</evidence>
<dbReference type="SUPFAM" id="SSF109604">
    <property type="entry name" value="HD-domain/PDEase-like"/>
    <property type="match status" value="1"/>
</dbReference>
<evidence type="ECO:0000256" key="9">
    <source>
        <dbReference type="ARBA" id="ARBA00015933"/>
    </source>
</evidence>
<dbReference type="Proteomes" id="UP000007755">
    <property type="component" value="Unassembled WGS sequence"/>
</dbReference>
<feature type="domain" description="HD/PDEase" evidence="14">
    <location>
        <begin position="142"/>
        <end position="257"/>
    </location>
</feature>
<dbReference type="Gene3D" id="1.10.3210.10">
    <property type="entry name" value="Hypothetical protein af1432"/>
    <property type="match status" value="1"/>
</dbReference>
<dbReference type="STRING" id="103372.F4WCI7"/>
<reference evidence="15" key="1">
    <citation type="submission" date="2011-02" db="EMBL/GenBank/DDBJ databases">
        <title>The genome of the leaf-cutting ant Acromyrmex echinatior suggests key adaptations to social evolution and fungus farming.</title>
        <authorList>
            <person name="Nygaard S."/>
            <person name="Zhang G."/>
        </authorList>
    </citation>
    <scope>NUCLEOTIDE SEQUENCE</scope>
</reference>
<evidence type="ECO:0000256" key="6">
    <source>
        <dbReference type="ARBA" id="ARBA00009999"/>
    </source>
</evidence>
<name>F4WCI7_ACREC</name>
<sequence length="302" mass="34561">MNSPRIYSVLFASVLRECPVREDVNPILRGGGGLGETSGISGATFANHRSDVADLTPLLRVGLLKFCVLIVNSYVNVNALLLMWWQPGATKNNSILFTVSEQLREFQPIAMQDTKRLQEFMELVGRLKHMKRTGWVKRNISDPETIAGHMYRMAMLSFLVDGKEKLDKIKIMQMTLIHDLAECIVGDITPYCGIPPDEKHRMEDEAMEDICKLLGDKGPEILQIFREYEKQESPEAQYVKDLDRLDLLMQAYEYEKRDNIPGELNEFFVAINGKIRHPVINKIAIDITEERDKFCRNINVSK</sequence>
<comment type="cofactor">
    <cofactor evidence="4">
        <name>Mg(2+)</name>
        <dbReference type="ChEBI" id="CHEBI:18420"/>
    </cofactor>
</comment>
<protein>
    <recommendedName>
        <fullName evidence="9">5'-deoxynucleotidase HDDC2</fullName>
        <ecNumber evidence="8">3.1.3.89</ecNumber>
    </recommendedName>
    <alternativeName>
        <fullName evidence="13">HD domain-containing protein 2</fullName>
    </alternativeName>
</protein>
<dbReference type="GO" id="GO:0002953">
    <property type="term" value="F:5'-deoxynucleotidase activity"/>
    <property type="evidence" value="ECO:0007669"/>
    <property type="project" value="UniProtKB-EC"/>
</dbReference>
<comment type="function">
    <text evidence="5">Catalyzes the dephosphorylation of the nucleoside 5'-monophosphates deoxyadenosine monophosphate (dAMP), deoxycytidine monophosphate (dCMP), deoxyguanosine monophosphate (dGMP) and deoxythymidine monophosphate (dTMP).</text>
</comment>
<organism evidence="16">
    <name type="scientific">Acromyrmex echinatior</name>
    <name type="common">Panamanian leafcutter ant</name>
    <name type="synonym">Acromyrmex octospinosus echinatior</name>
    <dbReference type="NCBI Taxonomy" id="103372"/>
    <lineage>
        <taxon>Eukaryota</taxon>
        <taxon>Metazoa</taxon>
        <taxon>Ecdysozoa</taxon>
        <taxon>Arthropoda</taxon>
        <taxon>Hexapoda</taxon>
        <taxon>Insecta</taxon>
        <taxon>Pterygota</taxon>
        <taxon>Neoptera</taxon>
        <taxon>Endopterygota</taxon>
        <taxon>Hymenoptera</taxon>
        <taxon>Apocrita</taxon>
        <taxon>Aculeata</taxon>
        <taxon>Formicoidea</taxon>
        <taxon>Formicidae</taxon>
        <taxon>Myrmicinae</taxon>
        <taxon>Acromyrmex</taxon>
    </lineage>
</organism>
<evidence type="ECO:0000256" key="11">
    <source>
        <dbReference type="ARBA" id="ARBA00022801"/>
    </source>
</evidence>
<comment type="similarity">
    <text evidence="6">Belongs to the HDDC2 family.</text>
</comment>
<evidence type="ECO:0000256" key="1">
    <source>
        <dbReference type="ARBA" id="ARBA00001638"/>
    </source>
</evidence>
<evidence type="ECO:0000256" key="8">
    <source>
        <dbReference type="ARBA" id="ARBA00012964"/>
    </source>
</evidence>
<keyword evidence="10" id="KW-0479">Metal-binding</keyword>
<keyword evidence="12" id="KW-0460">Magnesium</keyword>
<comment type="cofactor">
    <cofactor evidence="3">
        <name>Co(2+)</name>
        <dbReference type="ChEBI" id="CHEBI:48828"/>
    </cofactor>
</comment>
<evidence type="ECO:0000313" key="15">
    <source>
        <dbReference type="EMBL" id="EGI68167.1"/>
    </source>
</evidence>
<dbReference type="GO" id="GO:0005737">
    <property type="term" value="C:cytoplasm"/>
    <property type="evidence" value="ECO:0007669"/>
    <property type="project" value="TreeGrafter"/>
</dbReference>
<dbReference type="InterPro" id="IPR003607">
    <property type="entry name" value="HD/PDEase_dom"/>
</dbReference>
<evidence type="ECO:0000256" key="5">
    <source>
        <dbReference type="ARBA" id="ARBA00004074"/>
    </source>
</evidence>
<keyword evidence="11" id="KW-0378">Hydrolase</keyword>
<dbReference type="AlphaFoldDB" id="F4WCI7"/>
<dbReference type="InParanoid" id="F4WCI7"/>
<comment type="subunit">
    <text evidence="7">Homodimer.</text>
</comment>
<proteinExistence type="inferred from homology"/>
<keyword evidence="16" id="KW-1185">Reference proteome</keyword>
<dbReference type="InterPro" id="IPR039356">
    <property type="entry name" value="YfbR/HDDC2"/>
</dbReference>
<evidence type="ECO:0000256" key="2">
    <source>
        <dbReference type="ARBA" id="ARBA00001936"/>
    </source>
</evidence>
<dbReference type="PANTHER" id="PTHR11845:SF13">
    <property type="entry name" value="5'-DEOXYNUCLEOTIDASE HDDC2"/>
    <property type="match status" value="1"/>
</dbReference>
<evidence type="ECO:0000256" key="4">
    <source>
        <dbReference type="ARBA" id="ARBA00001946"/>
    </source>
</evidence>
<evidence type="ECO:0000256" key="13">
    <source>
        <dbReference type="ARBA" id="ARBA00032735"/>
    </source>
</evidence>
<dbReference type="OrthoDB" id="10254258at2759"/>
<dbReference type="PANTHER" id="PTHR11845">
    <property type="entry name" value="5'-DEOXYNUCLEOTIDASE HDDC2"/>
    <property type="match status" value="1"/>
</dbReference>
<accession>F4WCI7</accession>
<dbReference type="eggNOG" id="KOG3197">
    <property type="taxonomic scope" value="Eukaryota"/>
</dbReference>
<comment type="cofactor">
    <cofactor evidence="2">
        <name>Mn(2+)</name>
        <dbReference type="ChEBI" id="CHEBI:29035"/>
    </cofactor>
</comment>
<evidence type="ECO:0000256" key="7">
    <source>
        <dbReference type="ARBA" id="ARBA00011738"/>
    </source>
</evidence>
<dbReference type="SMART" id="SM00471">
    <property type="entry name" value="HDc"/>
    <property type="match status" value="1"/>
</dbReference>
<evidence type="ECO:0000313" key="16">
    <source>
        <dbReference type="Proteomes" id="UP000007755"/>
    </source>
</evidence>
<dbReference type="EC" id="3.1.3.89" evidence="8"/>
<gene>
    <name evidence="15" type="ORF">G5I_03263</name>
</gene>
<dbReference type="Pfam" id="PF13023">
    <property type="entry name" value="HD_3"/>
    <property type="match status" value="1"/>
</dbReference>
<dbReference type="GO" id="GO:0046872">
    <property type="term" value="F:metal ion binding"/>
    <property type="evidence" value="ECO:0007669"/>
    <property type="project" value="UniProtKB-KW"/>
</dbReference>
<evidence type="ECO:0000256" key="10">
    <source>
        <dbReference type="ARBA" id="ARBA00022723"/>
    </source>
</evidence>
<comment type="catalytic activity">
    <reaction evidence="1">
        <text>a 2'-deoxyribonucleoside 5'-phosphate + H2O = a 2'-deoxyribonucleoside + phosphate</text>
        <dbReference type="Rhea" id="RHEA:36167"/>
        <dbReference type="ChEBI" id="CHEBI:15377"/>
        <dbReference type="ChEBI" id="CHEBI:18274"/>
        <dbReference type="ChEBI" id="CHEBI:43474"/>
        <dbReference type="ChEBI" id="CHEBI:65317"/>
        <dbReference type="EC" id="3.1.3.89"/>
    </reaction>
</comment>
<dbReference type="InterPro" id="IPR006674">
    <property type="entry name" value="HD_domain"/>
</dbReference>
<dbReference type="FunFam" id="1.10.3210.10:FF:000011">
    <property type="entry name" value="HD domain-containing protein 2"/>
    <property type="match status" value="1"/>
</dbReference>
<evidence type="ECO:0000256" key="12">
    <source>
        <dbReference type="ARBA" id="ARBA00022842"/>
    </source>
</evidence>